<accession>A0ABP9YQ30</accession>
<dbReference type="EMBL" id="BAABUK010000004">
    <property type="protein sequence ID" value="GAA5808976.1"/>
    <property type="molecule type" value="Genomic_DNA"/>
</dbReference>
<reference evidence="1 2" key="1">
    <citation type="submission" date="2024-04" db="EMBL/GenBank/DDBJ databases">
        <title>genome sequences of Mucor flavus KT1a and Helicostylum pulchrum KT1b strains isolated from the surface of a dry-aged beef.</title>
        <authorList>
            <person name="Toyotome T."/>
            <person name="Hosono M."/>
            <person name="Torimaru M."/>
            <person name="Fukuda K."/>
            <person name="Mikami N."/>
        </authorList>
    </citation>
    <scope>NUCLEOTIDE SEQUENCE [LARGE SCALE GENOMIC DNA]</scope>
    <source>
        <strain evidence="1 2">KT1a</strain>
    </source>
</reference>
<name>A0ABP9YQ30_9FUNG</name>
<dbReference type="Proteomes" id="UP001473302">
    <property type="component" value="Unassembled WGS sequence"/>
</dbReference>
<evidence type="ECO:0000313" key="2">
    <source>
        <dbReference type="Proteomes" id="UP001473302"/>
    </source>
</evidence>
<organism evidence="1 2">
    <name type="scientific">Mucor flavus</name>
    <dbReference type="NCBI Taxonomy" id="439312"/>
    <lineage>
        <taxon>Eukaryota</taxon>
        <taxon>Fungi</taxon>
        <taxon>Fungi incertae sedis</taxon>
        <taxon>Mucoromycota</taxon>
        <taxon>Mucoromycotina</taxon>
        <taxon>Mucoromycetes</taxon>
        <taxon>Mucorales</taxon>
        <taxon>Mucorineae</taxon>
        <taxon>Mucoraceae</taxon>
        <taxon>Mucor</taxon>
    </lineage>
</organism>
<evidence type="ECO:0000313" key="1">
    <source>
        <dbReference type="EMBL" id="GAA5808976.1"/>
    </source>
</evidence>
<protein>
    <submittedName>
        <fullName evidence="1">Uncharacterized protein</fullName>
    </submittedName>
</protein>
<sequence length="81" mass="9303">MSTGERTEGVKKVWYGLFVNKRISWGQVADRITVVIPKGLDTAAVRRCLDNPQYVMENFHQQEQEQDYEDTTTKIVIVSSP</sequence>
<gene>
    <name evidence="1" type="ORF">MFLAVUS_002376</name>
</gene>
<keyword evidence="2" id="KW-1185">Reference proteome</keyword>
<proteinExistence type="predicted"/>
<comment type="caution">
    <text evidence="1">The sequence shown here is derived from an EMBL/GenBank/DDBJ whole genome shotgun (WGS) entry which is preliminary data.</text>
</comment>